<feature type="region of interest" description="Disordered" evidence="3">
    <location>
        <begin position="1345"/>
        <end position="1367"/>
    </location>
</feature>
<feature type="region of interest" description="Disordered" evidence="3">
    <location>
        <begin position="3004"/>
        <end position="3025"/>
    </location>
</feature>
<dbReference type="Pfam" id="PF00023">
    <property type="entry name" value="Ank"/>
    <property type="match status" value="1"/>
</dbReference>
<feature type="compositionally biased region" description="Low complexity" evidence="3">
    <location>
        <begin position="88"/>
        <end position="99"/>
    </location>
</feature>
<feature type="region of interest" description="Disordered" evidence="3">
    <location>
        <begin position="1998"/>
        <end position="2022"/>
    </location>
</feature>
<feature type="compositionally biased region" description="Basic and acidic residues" evidence="3">
    <location>
        <begin position="1537"/>
        <end position="1551"/>
    </location>
</feature>
<feature type="compositionally biased region" description="Polar residues" evidence="3">
    <location>
        <begin position="1574"/>
        <end position="1589"/>
    </location>
</feature>
<organism evidence="4 5">
    <name type="scientific">Pseudolycoriella hygida</name>
    <dbReference type="NCBI Taxonomy" id="35572"/>
    <lineage>
        <taxon>Eukaryota</taxon>
        <taxon>Metazoa</taxon>
        <taxon>Ecdysozoa</taxon>
        <taxon>Arthropoda</taxon>
        <taxon>Hexapoda</taxon>
        <taxon>Insecta</taxon>
        <taxon>Pterygota</taxon>
        <taxon>Neoptera</taxon>
        <taxon>Endopterygota</taxon>
        <taxon>Diptera</taxon>
        <taxon>Nematocera</taxon>
        <taxon>Sciaroidea</taxon>
        <taxon>Sciaridae</taxon>
        <taxon>Pseudolycoriella</taxon>
    </lineage>
</organism>
<evidence type="ECO:0000256" key="3">
    <source>
        <dbReference type="SAM" id="MobiDB-lite"/>
    </source>
</evidence>
<reference evidence="4" key="1">
    <citation type="submission" date="2022-07" db="EMBL/GenBank/DDBJ databases">
        <authorList>
            <person name="Trinca V."/>
            <person name="Uliana J.V.C."/>
            <person name="Torres T.T."/>
            <person name="Ward R.J."/>
            <person name="Monesi N."/>
        </authorList>
    </citation>
    <scope>NUCLEOTIDE SEQUENCE</scope>
    <source>
        <strain evidence="4">HSMRA1968</strain>
        <tissue evidence="4">Whole embryos</tissue>
    </source>
</reference>
<feature type="region of interest" description="Disordered" evidence="3">
    <location>
        <begin position="826"/>
        <end position="922"/>
    </location>
</feature>
<evidence type="ECO:0000313" key="5">
    <source>
        <dbReference type="Proteomes" id="UP001151699"/>
    </source>
</evidence>
<dbReference type="GO" id="GO:0000122">
    <property type="term" value="P:negative regulation of transcription by RNA polymerase II"/>
    <property type="evidence" value="ECO:0007669"/>
    <property type="project" value="TreeGrafter"/>
</dbReference>
<feature type="region of interest" description="Disordered" evidence="3">
    <location>
        <begin position="2443"/>
        <end position="2485"/>
    </location>
</feature>
<feature type="compositionally biased region" description="Basic and acidic residues" evidence="3">
    <location>
        <begin position="2475"/>
        <end position="2485"/>
    </location>
</feature>
<feature type="region of interest" description="Disordered" evidence="3">
    <location>
        <begin position="1148"/>
        <end position="1205"/>
    </location>
</feature>
<feature type="region of interest" description="Disordered" evidence="3">
    <location>
        <begin position="1790"/>
        <end position="1810"/>
    </location>
</feature>
<dbReference type="InterPro" id="IPR002110">
    <property type="entry name" value="Ankyrin_rpt"/>
</dbReference>
<evidence type="ECO:0000256" key="1">
    <source>
        <dbReference type="ARBA" id="ARBA00034703"/>
    </source>
</evidence>
<feature type="compositionally biased region" description="Basic residues" evidence="3">
    <location>
        <begin position="2109"/>
        <end position="2122"/>
    </location>
</feature>
<dbReference type="SMART" id="SM00248">
    <property type="entry name" value="ANK"/>
    <property type="match status" value="3"/>
</dbReference>
<proteinExistence type="inferred from homology"/>
<dbReference type="Proteomes" id="UP001151699">
    <property type="component" value="Chromosome B"/>
</dbReference>
<evidence type="ECO:0000256" key="2">
    <source>
        <dbReference type="PROSITE-ProRule" id="PRU00023"/>
    </source>
</evidence>
<feature type="compositionally biased region" description="Low complexity" evidence="3">
    <location>
        <begin position="861"/>
        <end position="871"/>
    </location>
</feature>
<feature type="region of interest" description="Disordered" evidence="3">
    <location>
        <begin position="2655"/>
        <end position="2730"/>
    </location>
</feature>
<protein>
    <submittedName>
        <fullName evidence="4">BCL-6 corepressor</fullName>
    </submittedName>
</protein>
<dbReference type="Pfam" id="PF12796">
    <property type="entry name" value="Ank_2"/>
    <property type="match status" value="1"/>
</dbReference>
<feature type="compositionally biased region" description="Polar residues" evidence="3">
    <location>
        <begin position="631"/>
        <end position="645"/>
    </location>
</feature>
<dbReference type="InterPro" id="IPR038227">
    <property type="entry name" value="PUFD_som_sf"/>
</dbReference>
<dbReference type="Gene3D" id="3.10.260.40">
    <property type="entry name" value="BCL-6 corepressor, PCGF1 binding domain"/>
    <property type="match status" value="1"/>
</dbReference>
<keyword evidence="5" id="KW-1185">Reference proteome</keyword>
<feature type="region of interest" description="Disordered" evidence="3">
    <location>
        <begin position="800"/>
        <end position="819"/>
    </location>
</feature>
<feature type="compositionally biased region" description="Basic and acidic residues" evidence="3">
    <location>
        <begin position="2158"/>
        <end position="2186"/>
    </location>
</feature>
<feature type="region of interest" description="Disordered" evidence="3">
    <location>
        <begin position="2230"/>
        <end position="2389"/>
    </location>
</feature>
<dbReference type="PROSITE" id="PS50297">
    <property type="entry name" value="ANK_REP_REGION"/>
    <property type="match status" value="2"/>
</dbReference>
<feature type="region of interest" description="Disordered" evidence="3">
    <location>
        <begin position="1"/>
        <end position="99"/>
    </location>
</feature>
<keyword evidence="2" id="KW-0040">ANK repeat</keyword>
<dbReference type="SUPFAM" id="SSF48403">
    <property type="entry name" value="Ankyrin repeat"/>
    <property type="match status" value="1"/>
</dbReference>
<gene>
    <name evidence="4" type="primary">Bcor</name>
    <name evidence="4" type="ORF">Bhyg_06386</name>
</gene>
<dbReference type="EMBL" id="WJQU01000002">
    <property type="protein sequence ID" value="KAJ6641447.1"/>
    <property type="molecule type" value="Genomic_DNA"/>
</dbReference>
<feature type="compositionally biased region" description="Polar residues" evidence="3">
    <location>
        <begin position="10"/>
        <end position="21"/>
    </location>
</feature>
<feature type="region of interest" description="Disordered" evidence="3">
    <location>
        <begin position="631"/>
        <end position="673"/>
    </location>
</feature>
<evidence type="ECO:0000313" key="4">
    <source>
        <dbReference type="EMBL" id="KAJ6641447.1"/>
    </source>
</evidence>
<feature type="compositionally biased region" description="Polar residues" evidence="3">
    <location>
        <begin position="802"/>
        <end position="819"/>
    </location>
</feature>
<feature type="compositionally biased region" description="Basic and acidic residues" evidence="3">
    <location>
        <begin position="2230"/>
        <end position="2256"/>
    </location>
</feature>
<feature type="compositionally biased region" description="Polar residues" evidence="3">
    <location>
        <begin position="1358"/>
        <end position="1367"/>
    </location>
</feature>
<feature type="compositionally biased region" description="Polar residues" evidence="3">
    <location>
        <begin position="1247"/>
        <end position="1271"/>
    </location>
</feature>
<feature type="compositionally biased region" description="Basic and acidic residues" evidence="3">
    <location>
        <begin position="2342"/>
        <end position="2364"/>
    </location>
</feature>
<feature type="region of interest" description="Disordered" evidence="3">
    <location>
        <begin position="985"/>
        <end position="1004"/>
    </location>
</feature>
<comment type="caution">
    <text evidence="4">The sequence shown here is derived from an EMBL/GenBank/DDBJ whole genome shotgun (WGS) entry which is preliminary data.</text>
</comment>
<dbReference type="GO" id="GO:0005634">
    <property type="term" value="C:nucleus"/>
    <property type="evidence" value="ECO:0007669"/>
    <property type="project" value="TreeGrafter"/>
</dbReference>
<feature type="repeat" description="ANK" evidence="2">
    <location>
        <begin position="2826"/>
        <end position="2858"/>
    </location>
</feature>
<feature type="compositionally biased region" description="Basic and acidic residues" evidence="3">
    <location>
        <begin position="2660"/>
        <end position="2682"/>
    </location>
</feature>
<feature type="compositionally biased region" description="Basic and acidic residues" evidence="3">
    <location>
        <begin position="2012"/>
        <end position="2022"/>
    </location>
</feature>
<dbReference type="Gene3D" id="1.25.40.20">
    <property type="entry name" value="Ankyrin repeat-containing domain"/>
    <property type="match status" value="1"/>
</dbReference>
<feature type="compositionally biased region" description="Basic and acidic residues" evidence="3">
    <location>
        <begin position="1182"/>
        <end position="1191"/>
    </location>
</feature>
<feature type="compositionally biased region" description="Polar residues" evidence="3">
    <location>
        <begin position="28"/>
        <end position="48"/>
    </location>
</feature>
<feature type="region of interest" description="Disordered" evidence="3">
    <location>
        <begin position="1289"/>
        <end position="1308"/>
    </location>
</feature>
<feature type="compositionally biased region" description="Basic residues" evidence="3">
    <location>
        <begin position="2143"/>
        <end position="2157"/>
    </location>
</feature>
<comment type="similarity">
    <text evidence="1">Belongs to the BCOR family.</text>
</comment>
<dbReference type="PROSITE" id="PS50088">
    <property type="entry name" value="ANK_REPEAT"/>
    <property type="match status" value="2"/>
</dbReference>
<feature type="region of interest" description="Disordered" evidence="3">
    <location>
        <begin position="419"/>
        <end position="478"/>
    </location>
</feature>
<feature type="compositionally biased region" description="Polar residues" evidence="3">
    <location>
        <begin position="419"/>
        <end position="456"/>
    </location>
</feature>
<feature type="region of interest" description="Disordered" evidence="3">
    <location>
        <begin position="1530"/>
        <end position="1589"/>
    </location>
</feature>
<dbReference type="InterPro" id="IPR047144">
    <property type="entry name" value="BCOR-like"/>
</dbReference>
<feature type="region of interest" description="Disordered" evidence="3">
    <location>
        <begin position="1218"/>
        <end position="1276"/>
    </location>
</feature>
<feature type="compositionally biased region" description="Polar residues" evidence="3">
    <location>
        <begin position="2463"/>
        <end position="2473"/>
    </location>
</feature>
<feature type="compositionally biased region" description="Polar residues" evidence="3">
    <location>
        <begin position="58"/>
        <end position="80"/>
    </location>
</feature>
<feature type="compositionally biased region" description="Basic and acidic residues" evidence="3">
    <location>
        <begin position="2265"/>
        <end position="2277"/>
    </location>
</feature>
<accession>A0A9Q0N1U4</accession>
<feature type="repeat" description="ANK" evidence="2">
    <location>
        <begin position="2792"/>
        <end position="2818"/>
    </location>
</feature>
<dbReference type="InterPro" id="IPR036770">
    <property type="entry name" value="Ankyrin_rpt-contain_sf"/>
</dbReference>
<feature type="compositionally biased region" description="Polar residues" evidence="3">
    <location>
        <begin position="1229"/>
        <end position="1240"/>
    </location>
</feature>
<dbReference type="OrthoDB" id="3666223at2759"/>
<sequence>MKETNEQSNEKNGSAESSNSDANDETQSDNNVTKEAITESVSANQQPSRPEYLDTTIKDSTIQDVNQQQLPSSSTEPIKQSSEKCIEETQSNEPTTNETTTLTATSFASNESVVANFNELNNDDEKELASSSALAKLENVCRTETKLDNKLDKSEIIKELTTASIANCDNSEILNDSMNVIDSNGSNEESNSGENLLNKLSCNVLNDNGAKHFVVKMTSEKLEQNCEYLSLVSPIVCAIDSSSQIDFTEKHLKENIGESHQQPTSSQYDSVPSVHSNISDKGGGTDDMIQHSEQQSPTNKIVLNHTVDSIKVSVDQKIESVGMVSKEPSKIQICSTSEKDETIGCDPKHSSIVENQVAYSGSVIRATKSIVSNIKESADLRDEIKQTSQFGAVRSIRSESLSRIELLDTNIKSTELKQKVTSASNSLTPPTHSSLDLTQSHTMHSRQNSLYVSNPDFSRPRQSTEDLSSLRMKPPDFTKLSQTCSTDNLKMPSPIFNNFDLPQQLHQPSVNPANFAEISKRRNYISDLQLKTAPPPTQANSFDRPVELSRNLSNLYVKPPDFSSQIGKSTHIDTVDEPTAHVIHKNTYPMTEKSSKIITSQEYRPPTDPSIIYRNYPQISQDVTMSIVPTQNSQFPSQKQNTAEQSIDEKHKKNYSHEENKRHVQSMYRGDPSSLNLHENQPYPSQPKNVHMSYHYKADQVSGMHPYQRENSRAAIIQSGKSSGLSASEEYNRKVQSNYPQQNEMHANYYEKPVSKPSGEDYPYSQQHFNNSRYPTEFNENKSNYERVGYCETMPGVHQENYKQSPSLKQNSSPNPTAMTAASNRLLRSPIINSKPIDIPSGGYMNPPQYWPSHSPRMTQSPISLSSSPLSGRVTQSPAGASPSPQHHGVHTQNVLPAQSPTYRYSSPHQPQTSSSYNTSTTAPAPMLFKEAANPTMFQKPCKSKSAKSKKVTGIPSSNSNYYYLPTPPHLNHQYSVKVEQPAHYPQYSPKTDNNLKEDSTKQSKNKMIPDYVDLTKSSRVSDVPSPNIVGPESRFDQRYMNERHESQRPETQFNKSYAPTLSRTIEKHVYSTQQKTIMDPYVYRKASEADLNCEIIKKTLNKDISIKRSDADLSCSIFDTPKSNLPMNSDYPMSNGQYYGRSTAYPANLNYQHTPPATTVRRESKGPDAYRYYSNTAQLPKRNDVEEPPRSKNSRQPNDLKKHDLSVTVSRISAAISQPAEQARHPHSATTFPIKQKPSSSRHQKISQAPNTHLSQAQPVIQQKPSSTVKSGFIPVKRESPLDLSVKTVKTKADSTGDDYAVPSSSRDYNTPLSLKVDFSPNFQRHTLAPEKSTLNHNQHLHEHPMEKSHYPVIHRPNSNMRPNESQENTIKLATDAKYQHPHQSHIQSTYSHVPMGGAATQIRQHQMPNEQHKHQSTPLKSNPIVPTVFGRKPEELKNFPLNPDMQDFKAEYESDHRAKNQTTKSILNPTDHLPNIHHKPHDVSIKFSDFKTKNVQEIVEPSKERTRYGYLADERIAYVEKYQEQMPSLIPKAPEPSHYDPYHSRKRSAEQPLTHGQYTTPKQMRRDEPHNQHSQFYNTNKMCPQSVDTKSHDRYEIPAHKLDPKINALNYQSNELKTACDLSESASMVHVNDPHQTKQHQHQTNQHQHHYPEPTYNQMENKAHSYVPMVSKTMDQRQKNFDYQKIMKDPYERLRPSCHYYPPDGKLHLYENSNTEPYQPYKQQETKQIYGESGYVLNQHYPKQQPDTKLPQQTYQQSWTQNQQTLQPDSSKQTFCPPTEIQNYREHNQNMQPTSDTPPRPNHRMTSTDIAPSRHTTVLKGADQTVISKLRTNLEMKEIEKQKMLRNQNSTETVEDDNQKSDIASLIAARIRTKGELKGFTPLPVPTEPKIYPINPICEAEEKKDIPMTIATQDIGEDGGKDKAFDLLDWGSACNDFVEQLQGVGNKKRGRRKRGKSTLIEAELETVGQEVPLENLPGVDYKCDIEEDVVNIVKTENKTIPEEQLNPPSKPDDNSSSDEDKPLFFLRQKSLSELGKLKAVEYDDELNESSTFSESTKQCDKRTNVLTKLSEKIAKNKKEKQREKRENEKRISITSSSESEDEVSSKVNKRPKKTFRKPRTRSSIGCKNTSDDETSENGSKNVKRKNDHTKRKKSKSSSDSEPLKQRKLNPKVESDDKSGSEFETKNVQMVTIKQELISDEEGSDCKMEEVKTPTKKDLEVVRVRLEETMTRSKRKQELERQKANSKILRNDKMVKNVQISDSKLCDSKKVSEKNVAKLKCKSGSKNDGKRKSDEQENDESSKNDSPNKKGLRGATVQSLSSDSEDNDMKVSLRRRTRSAKSIDQRTPEKVKNSTEKVVERKCLRNSPQKKTSKEPINKPPTEQFPPGWENEVYEFKRSLKIPASLITIKRPSWYRKSISLPDLDPHSSDASETFSEKKQLFLKPLNDLSDRRTKKKDSKQNRPANSSSTNEKPAAEVSDKLPDNRSSKSIIDLLHQKIIHPISSRNSKKSRLLHSNEPKILPQSNEIELLPTPGAENVFKQISVFETAVLNSRTRKEYRVQKNQEIIREVFGCDGRPASAPPLHANADNKVPAITFDQKYKQYLEKMNADFGNKDPHKCEITPNMVIVKQEKIDEDSLMNDDETQDTEINECEQNPMDIKDEPLDSNERDTPSVSERDDITPSTFSLIRKRGRGARSGRRKGSSGFDYIRKKKKPLTQPNDGAQQKRRSAAINYLQEKDENDINREIRGWVLNKGVGETVLHKAARLGYIDVIAFCLERLDMNPDQKDNAGYTALHEACSRGHLDIARLLLEYGANHSETGVLGGIRPLHEAIENGYIEIARLLLSYGADPLLATYSGQTPIMLAENDDPMIAFLKNYVHDIQNTGPNKMPWRFEGAWKKYDAEVYGYDIFDEIPSEESHRREKSNSSVKSELNAIPTLSDNVKLVQRSNNCDSNSNIMFMKSTNRKRPPYPISLPENHRTIKSKYKNLSPCTVVLTNLSDKNSTTKANGTSKPSQSTAKQIPDISTGQPELIEFSDDDSDAEFFEIEESQAPHVPLYHLRDEGAVKWALLSDLCYMLKVKSKDTLLKQICSSMPPSSGNNKELLRELKMGDFLERATCLQLLCAGEKINIRSSKVVLVKYNDSVKNLLGIKTLLMKM</sequence>
<feature type="compositionally biased region" description="Basic and acidic residues" evidence="3">
    <location>
        <begin position="647"/>
        <end position="662"/>
    </location>
</feature>
<feature type="compositionally biased region" description="Basic residues" evidence="3">
    <location>
        <begin position="2690"/>
        <end position="2704"/>
    </location>
</feature>
<feature type="region of interest" description="Disordered" evidence="3">
    <location>
        <begin position="257"/>
        <end position="289"/>
    </location>
</feature>
<feature type="compositionally biased region" description="Basic and acidic residues" evidence="3">
    <location>
        <begin position="2286"/>
        <end position="2309"/>
    </location>
</feature>
<feature type="region of interest" description="Disordered" evidence="3">
    <location>
        <begin position="2046"/>
        <end position="2188"/>
    </location>
</feature>
<name>A0A9Q0N1U4_9DIPT</name>
<feature type="compositionally biased region" description="Basic and acidic residues" evidence="3">
    <location>
        <begin position="2059"/>
        <end position="2093"/>
    </location>
</feature>
<feature type="compositionally biased region" description="Polar residues" evidence="3">
    <location>
        <begin position="258"/>
        <end position="279"/>
    </location>
</feature>
<dbReference type="GO" id="GO:0003714">
    <property type="term" value="F:transcription corepressor activity"/>
    <property type="evidence" value="ECO:0007669"/>
    <property type="project" value="TreeGrafter"/>
</dbReference>
<dbReference type="PANTHER" id="PTHR24117:SF9">
    <property type="entry name" value="BCL-6 COREPRESSOR PCGF1 BINDING DOMAIN-CONTAINING PROTEIN"/>
    <property type="match status" value="1"/>
</dbReference>
<feature type="compositionally biased region" description="Polar residues" evidence="3">
    <location>
        <begin position="873"/>
        <end position="922"/>
    </location>
</feature>
<dbReference type="PANTHER" id="PTHR24117">
    <property type="entry name" value="AGAP007537-PB"/>
    <property type="match status" value="1"/>
</dbReference>